<gene>
    <name evidence="1" type="ORF">WAK64_22005</name>
</gene>
<comment type="caution">
    <text evidence="1">The sequence shown here is derived from an EMBL/GenBank/DDBJ whole genome shotgun (WGS) entry which is preliminary data.</text>
</comment>
<keyword evidence="2" id="KW-1185">Reference proteome</keyword>
<dbReference type="InterPro" id="IPR026988">
    <property type="entry name" value="YaaC-like"/>
</dbReference>
<accession>A0ABU8HKR9</accession>
<name>A0ABU8HKR9_9BACI</name>
<evidence type="ECO:0000313" key="1">
    <source>
        <dbReference type="EMBL" id="MEI5909672.1"/>
    </source>
</evidence>
<dbReference type="EMBL" id="JBBAXC010000035">
    <property type="protein sequence ID" value="MEI5909672.1"/>
    <property type="molecule type" value="Genomic_DNA"/>
</dbReference>
<proteinExistence type="predicted"/>
<reference evidence="1 2" key="1">
    <citation type="journal article" date="2018" name="J. Microbiol.">
        <title>Bacillus spongiae sp. nov., isolated from sponge of Jeju Island.</title>
        <authorList>
            <person name="Lee G.E."/>
            <person name="Im W.T."/>
            <person name="Park J.S."/>
        </authorList>
    </citation>
    <scope>NUCLEOTIDE SEQUENCE [LARGE SCALE GENOMIC DNA]</scope>
    <source>
        <strain evidence="1 2">135PIL107-10</strain>
    </source>
</reference>
<dbReference type="Proteomes" id="UP001312865">
    <property type="component" value="Unassembled WGS sequence"/>
</dbReference>
<dbReference type="Pfam" id="PF14175">
    <property type="entry name" value="YaaC"/>
    <property type="match status" value="1"/>
</dbReference>
<organism evidence="1 2">
    <name type="scientific">Bacillus spongiae</name>
    <dbReference type="NCBI Taxonomy" id="2683610"/>
    <lineage>
        <taxon>Bacteria</taxon>
        <taxon>Bacillati</taxon>
        <taxon>Bacillota</taxon>
        <taxon>Bacilli</taxon>
        <taxon>Bacillales</taxon>
        <taxon>Bacillaceae</taxon>
        <taxon>Bacillus</taxon>
    </lineage>
</organism>
<evidence type="ECO:0000313" key="2">
    <source>
        <dbReference type="Proteomes" id="UP001312865"/>
    </source>
</evidence>
<protein>
    <submittedName>
        <fullName evidence="1">YaaC family protein</fullName>
    </submittedName>
</protein>
<sequence>MRNPNYDWGFIHKFQSASSTQKYLERWYQHQKQISNKKSYENCYPFMYYLEHGETYYKQAAHSPLSIQPVLLFYGYTHLLKAMLLTVDPDYPQTSSVLAHGVSTRKRKKQQYSFLEDEIKIQKNGLLPHIADCIFHMNSLEGEKFTMKQLLAQLPEVQELFQFHYKESPLVLLKQSGDILTFPMNLLDQFHMTLSRFQEYITTIASHPIIRKENGFTWTTTPSLMEAPPFRYHIEFDQYYFPSNKKYLCQLPELLIHYLLLYNLSMIARYETEWWSDLLKTTPNEDYSFIKGFLMSSFTKMPKYIEKYLLINH</sequence>